<dbReference type="RefSeq" id="WP_183959065.1">
    <property type="nucleotide sequence ID" value="NZ_JACHHP010000001.1"/>
</dbReference>
<feature type="transmembrane region" description="Helical" evidence="1">
    <location>
        <begin position="340"/>
        <end position="358"/>
    </location>
</feature>
<comment type="caution">
    <text evidence="2">The sequence shown here is derived from an EMBL/GenBank/DDBJ whole genome shotgun (WGS) entry which is preliminary data.</text>
</comment>
<evidence type="ECO:0000313" key="3">
    <source>
        <dbReference type="Proteomes" id="UP000521199"/>
    </source>
</evidence>
<accession>A0A7W8D2H1</accession>
<organism evidence="2 3">
    <name type="scientific">Chiayiivirga flava</name>
    <dbReference type="NCBI Taxonomy" id="659595"/>
    <lineage>
        <taxon>Bacteria</taxon>
        <taxon>Pseudomonadati</taxon>
        <taxon>Pseudomonadota</taxon>
        <taxon>Gammaproteobacteria</taxon>
        <taxon>Lysobacterales</taxon>
        <taxon>Lysobacteraceae</taxon>
        <taxon>Chiayiivirga</taxon>
    </lineage>
</organism>
<keyword evidence="1" id="KW-0472">Membrane</keyword>
<feature type="transmembrane region" description="Helical" evidence="1">
    <location>
        <begin position="629"/>
        <end position="648"/>
    </location>
</feature>
<dbReference type="GO" id="GO:0005886">
    <property type="term" value="C:plasma membrane"/>
    <property type="evidence" value="ECO:0007669"/>
    <property type="project" value="TreeGrafter"/>
</dbReference>
<proteinExistence type="predicted"/>
<dbReference type="SUPFAM" id="SSF82866">
    <property type="entry name" value="Multidrug efflux transporter AcrB transmembrane domain"/>
    <property type="match status" value="2"/>
</dbReference>
<sequence length="776" mass="82181">MPAPRHARPLAWLWLLLVAAVLAHQWHFWRSGNLQSDVLALLPVDDARPDVAAVGARIADQGARQVVIVLSSSDADATRRAAAVFAQALADAGTGLVPAASNADWFAEARGFFAPFRDRLLTAAQRESLATADTDALAAQALARLYGPLAGARLTPWSDDPLGLWPDWWAERAAGLDAGGDDLVRDADGRAWAVLRYELRDSAFRLDGVAHLQSAIDAAIRRADDGALRVLPLGVPLHAEAAAVQARSEVNTIGVGSLAAVLLLVWAAFGSLRPILLVALSLAVGMLAAVSATALVFGEVHLLTLVFGASLVGVAEDYGIHWFACRQGTQVPRWALLRSLLPGLSLALATSALAYLVLGVAPFPGLRQMALFSAVGLAAAFLTAVLWFPWLDHGPVRVTWLSRRIGRSLAAWPVLRPGVAGFAAAAVLAAVCVAGLLRLQVDDDLRSLQSSPQSLVDAQRDAVSVLRLPSPAQFFLVTGDTAEEVLQREEALTQRLRVAVADGTLAGWRAVSDWVPSRQRQRENAALSASVEGAVLARVAQQLDDDVPRPPRAIGTLEPEAWLASPASLPARALWQPDVDGAPASVVLLDGLAGPQAVAAVASLAYGLPGVEWIDRVGQMSSLLGEYRGTMSALLIAGHVLTFVLLLLRYGREAWRASLPTAIATALTVALLALLGQPLQLFTILGLLVLLGMGIDYGIFLLEHRGDPASWLAVCLGAASTWLAFGLLALSATPALRAFGLALLFGIGLVWLLSPLFRRRADESMPPVRSDGSHAY</sequence>
<keyword evidence="1" id="KW-0812">Transmembrane</keyword>
<dbReference type="InterPro" id="IPR050545">
    <property type="entry name" value="Mycobact_MmpL"/>
</dbReference>
<dbReference type="Gene3D" id="1.20.1640.10">
    <property type="entry name" value="Multidrug efflux transporter AcrB transmembrane domain"/>
    <property type="match status" value="2"/>
</dbReference>
<dbReference type="Proteomes" id="UP000521199">
    <property type="component" value="Unassembled WGS sequence"/>
</dbReference>
<feature type="transmembrane region" description="Helical" evidence="1">
    <location>
        <begin position="276"/>
        <end position="297"/>
    </location>
</feature>
<feature type="transmembrane region" description="Helical" evidence="1">
    <location>
        <begin position="709"/>
        <end position="732"/>
    </location>
</feature>
<dbReference type="PANTHER" id="PTHR33406:SF13">
    <property type="entry name" value="MEMBRANE PROTEIN YDFJ"/>
    <property type="match status" value="1"/>
</dbReference>
<evidence type="ECO:0000256" key="1">
    <source>
        <dbReference type="SAM" id="Phobius"/>
    </source>
</evidence>
<feature type="transmembrane region" description="Helical" evidence="1">
    <location>
        <begin position="738"/>
        <end position="757"/>
    </location>
</feature>
<reference evidence="2 3" key="1">
    <citation type="submission" date="2020-08" db="EMBL/GenBank/DDBJ databases">
        <title>Genomic Encyclopedia of Type Strains, Phase IV (KMG-IV): sequencing the most valuable type-strain genomes for metagenomic binning, comparative biology and taxonomic classification.</title>
        <authorList>
            <person name="Goeker M."/>
        </authorList>
    </citation>
    <scope>NUCLEOTIDE SEQUENCE [LARGE SCALE GENOMIC DNA]</scope>
    <source>
        <strain evidence="2 3">DSM 24163</strain>
    </source>
</reference>
<dbReference type="AlphaFoldDB" id="A0A7W8D2H1"/>
<gene>
    <name evidence="2" type="ORF">HNQ52_000289</name>
</gene>
<feature type="transmembrane region" description="Helical" evidence="1">
    <location>
        <begin position="655"/>
        <end position="675"/>
    </location>
</feature>
<feature type="transmembrane region" description="Helical" evidence="1">
    <location>
        <begin position="250"/>
        <end position="269"/>
    </location>
</feature>
<dbReference type="PANTHER" id="PTHR33406">
    <property type="entry name" value="MEMBRANE PROTEIN MJ1562-RELATED"/>
    <property type="match status" value="1"/>
</dbReference>
<feature type="transmembrane region" description="Helical" evidence="1">
    <location>
        <begin position="410"/>
        <end position="437"/>
    </location>
</feature>
<keyword evidence="1" id="KW-1133">Transmembrane helix</keyword>
<keyword evidence="3" id="KW-1185">Reference proteome</keyword>
<dbReference type="EMBL" id="JACHHP010000001">
    <property type="protein sequence ID" value="MBB5206773.1"/>
    <property type="molecule type" value="Genomic_DNA"/>
</dbReference>
<feature type="transmembrane region" description="Helical" evidence="1">
    <location>
        <begin position="681"/>
        <end position="702"/>
    </location>
</feature>
<protein>
    <submittedName>
        <fullName evidence="2">Putative exporter</fullName>
    </submittedName>
</protein>
<evidence type="ECO:0000313" key="2">
    <source>
        <dbReference type="EMBL" id="MBB5206773.1"/>
    </source>
</evidence>
<feature type="transmembrane region" description="Helical" evidence="1">
    <location>
        <begin position="370"/>
        <end position="390"/>
    </location>
</feature>
<name>A0A7W8D2H1_9GAMM</name>